<reference evidence="12 13" key="1">
    <citation type="journal article" date="2018" name="Sci. Rep.">
        <title>Genomic signatures of local adaptation to the degree of environmental predictability in rotifers.</title>
        <authorList>
            <person name="Franch-Gras L."/>
            <person name="Hahn C."/>
            <person name="Garcia-Roger E.M."/>
            <person name="Carmona M.J."/>
            <person name="Serra M."/>
            <person name="Gomez A."/>
        </authorList>
    </citation>
    <scope>NUCLEOTIDE SEQUENCE [LARGE SCALE GENOMIC DNA]</scope>
    <source>
        <strain evidence="12">HYR1</strain>
    </source>
</reference>
<dbReference type="GO" id="GO:0030968">
    <property type="term" value="P:endoplasmic reticulum unfolded protein response"/>
    <property type="evidence" value="ECO:0007669"/>
    <property type="project" value="TreeGrafter"/>
</dbReference>
<feature type="compositionally biased region" description="Basic residues" evidence="10">
    <location>
        <begin position="182"/>
        <end position="191"/>
    </location>
</feature>
<keyword evidence="9 11" id="KW-0472">Membrane</keyword>
<protein>
    <submittedName>
        <fullName evidence="12">Seleno S</fullName>
    </submittedName>
</protein>
<dbReference type="Proteomes" id="UP000276133">
    <property type="component" value="Unassembled WGS sequence"/>
</dbReference>
<dbReference type="AlphaFoldDB" id="A0A3M7T7E5"/>
<dbReference type="Pfam" id="PF06936">
    <property type="entry name" value="Selenoprotein_S"/>
    <property type="match status" value="1"/>
</dbReference>
<dbReference type="Gene3D" id="6.10.250.2950">
    <property type="match status" value="1"/>
</dbReference>
<evidence type="ECO:0000256" key="2">
    <source>
        <dbReference type="ARBA" id="ARBA00004496"/>
    </source>
</evidence>
<organism evidence="12 13">
    <name type="scientific">Brachionus plicatilis</name>
    <name type="common">Marine rotifer</name>
    <name type="synonym">Brachionus muelleri</name>
    <dbReference type="NCBI Taxonomy" id="10195"/>
    <lineage>
        <taxon>Eukaryota</taxon>
        <taxon>Metazoa</taxon>
        <taxon>Spiralia</taxon>
        <taxon>Gnathifera</taxon>
        <taxon>Rotifera</taxon>
        <taxon>Eurotatoria</taxon>
        <taxon>Monogononta</taxon>
        <taxon>Pseudotrocha</taxon>
        <taxon>Ploima</taxon>
        <taxon>Brachionidae</taxon>
        <taxon>Brachionus</taxon>
    </lineage>
</organism>
<evidence type="ECO:0000313" key="12">
    <source>
        <dbReference type="EMBL" id="RNA43849.1"/>
    </source>
</evidence>
<feature type="compositionally biased region" description="Low complexity" evidence="10">
    <location>
        <begin position="143"/>
        <end position="153"/>
    </location>
</feature>
<dbReference type="GO" id="GO:0036502">
    <property type="term" value="C:Derlin-1-VIMP complex"/>
    <property type="evidence" value="ECO:0007669"/>
    <property type="project" value="TreeGrafter"/>
</dbReference>
<evidence type="ECO:0000256" key="6">
    <source>
        <dbReference type="ARBA" id="ARBA00022824"/>
    </source>
</evidence>
<comment type="similarity">
    <text evidence="3">Belongs to the selenoprotein S family.</text>
</comment>
<dbReference type="PANTHER" id="PTHR28621">
    <property type="entry name" value="SELENOPROTEIN S"/>
    <property type="match status" value="1"/>
</dbReference>
<evidence type="ECO:0000256" key="3">
    <source>
        <dbReference type="ARBA" id="ARBA00011034"/>
    </source>
</evidence>
<evidence type="ECO:0000256" key="9">
    <source>
        <dbReference type="ARBA" id="ARBA00023136"/>
    </source>
</evidence>
<dbReference type="GO" id="GO:0036513">
    <property type="term" value="C:Derlin-1 retrotranslocation complex"/>
    <property type="evidence" value="ECO:0007669"/>
    <property type="project" value="TreeGrafter"/>
</dbReference>
<keyword evidence="8 11" id="KW-1133">Transmembrane helix</keyword>
<evidence type="ECO:0000256" key="10">
    <source>
        <dbReference type="SAM" id="MobiDB-lite"/>
    </source>
</evidence>
<keyword evidence="6" id="KW-0256">Endoplasmic reticulum</keyword>
<evidence type="ECO:0000256" key="5">
    <source>
        <dbReference type="ARBA" id="ARBA00022692"/>
    </source>
</evidence>
<keyword evidence="13" id="KW-1185">Reference proteome</keyword>
<evidence type="ECO:0000313" key="13">
    <source>
        <dbReference type="Proteomes" id="UP000276133"/>
    </source>
</evidence>
<dbReference type="PANTHER" id="PTHR28621:SF1">
    <property type="entry name" value="SELENOPROTEIN S"/>
    <property type="match status" value="1"/>
</dbReference>
<keyword evidence="5 11" id="KW-0812">Transmembrane</keyword>
<dbReference type="InterPro" id="IPR009703">
    <property type="entry name" value="Selenoprotein_S"/>
</dbReference>
<feature type="compositionally biased region" description="Basic and acidic residues" evidence="10">
    <location>
        <begin position="121"/>
        <end position="142"/>
    </location>
</feature>
<sequence length="191" mass="21817">MDDDGHIMIDEDDQQVTFGSQIGLFSLVFSKISLIISFLQSNGWFILFACIAIYFLYSRLKAKIPNLTSINRDKKNEEEELENLMKIAEARRRQQEAFDAAKQKYLEEKKKKEEELAQKKIEEYERQKQGLSSKSKDSKNSDDFSSLGLSSSKLQKKSRLRNDNFNPLMGSNTSGGSCSFRPGRRPGPRSG</sequence>
<evidence type="ECO:0000256" key="11">
    <source>
        <dbReference type="SAM" id="Phobius"/>
    </source>
</evidence>
<dbReference type="STRING" id="10195.A0A3M7T7E5"/>
<feature type="region of interest" description="Disordered" evidence="10">
    <location>
        <begin position="121"/>
        <end position="191"/>
    </location>
</feature>
<evidence type="ECO:0000256" key="4">
    <source>
        <dbReference type="ARBA" id="ARBA00022490"/>
    </source>
</evidence>
<dbReference type="EMBL" id="REGN01000173">
    <property type="protein sequence ID" value="RNA43849.1"/>
    <property type="molecule type" value="Genomic_DNA"/>
</dbReference>
<feature type="compositionally biased region" description="Polar residues" evidence="10">
    <location>
        <begin position="163"/>
        <end position="172"/>
    </location>
</feature>
<comment type="caution">
    <text evidence="12">The sequence shown here is derived from an EMBL/GenBank/DDBJ whole genome shotgun (WGS) entry which is preliminary data.</text>
</comment>
<evidence type="ECO:0000256" key="7">
    <source>
        <dbReference type="ARBA" id="ARBA00022933"/>
    </source>
</evidence>
<gene>
    <name evidence="12" type="ORF">BpHYR1_026105</name>
</gene>
<evidence type="ECO:0000256" key="8">
    <source>
        <dbReference type="ARBA" id="ARBA00022989"/>
    </source>
</evidence>
<comment type="subcellular location">
    <subcellularLocation>
        <location evidence="2">Cytoplasm</location>
    </subcellularLocation>
    <subcellularLocation>
        <location evidence="1">Endoplasmic reticulum membrane</location>
        <topology evidence="1">Single-pass membrane protein</topology>
    </subcellularLocation>
</comment>
<keyword evidence="4" id="KW-0963">Cytoplasm</keyword>
<keyword evidence="7" id="KW-0712">Selenocysteine</keyword>
<proteinExistence type="inferred from homology"/>
<accession>A0A3M7T7E5</accession>
<feature type="transmembrane region" description="Helical" evidence="11">
    <location>
        <begin position="34"/>
        <end position="57"/>
    </location>
</feature>
<evidence type="ECO:0000256" key="1">
    <source>
        <dbReference type="ARBA" id="ARBA00004389"/>
    </source>
</evidence>
<dbReference type="GO" id="GO:0030970">
    <property type="term" value="P:retrograde protein transport, ER to cytosol"/>
    <property type="evidence" value="ECO:0007669"/>
    <property type="project" value="TreeGrafter"/>
</dbReference>
<name>A0A3M7T7E5_BRAPC</name>